<keyword evidence="1" id="KW-1133">Transmembrane helix</keyword>
<reference evidence="2" key="1">
    <citation type="journal article" date="2020" name="mSystems">
        <title>Genome- and Community-Level Interaction Insights into Carbon Utilization and Element Cycling Functions of Hydrothermarchaeota in Hydrothermal Sediment.</title>
        <authorList>
            <person name="Zhou Z."/>
            <person name="Liu Y."/>
            <person name="Xu W."/>
            <person name="Pan J."/>
            <person name="Luo Z.H."/>
            <person name="Li M."/>
        </authorList>
    </citation>
    <scope>NUCLEOTIDE SEQUENCE [LARGE SCALE GENOMIC DNA]</scope>
    <source>
        <strain evidence="2">HyVt-80</strain>
    </source>
</reference>
<evidence type="ECO:0000313" key="2">
    <source>
        <dbReference type="EMBL" id="HHF08512.1"/>
    </source>
</evidence>
<dbReference type="Proteomes" id="UP000886129">
    <property type="component" value="Unassembled WGS sequence"/>
</dbReference>
<feature type="transmembrane region" description="Helical" evidence="1">
    <location>
        <begin position="25"/>
        <end position="48"/>
    </location>
</feature>
<feature type="transmembrane region" description="Helical" evidence="1">
    <location>
        <begin position="118"/>
        <end position="144"/>
    </location>
</feature>
<name>A0A7C5HYH7_9BACT</name>
<dbReference type="AlphaFoldDB" id="A0A7C5HYH7"/>
<organism evidence="2">
    <name type="scientific">Kosmotoga arenicorallina</name>
    <dbReference type="NCBI Taxonomy" id="688066"/>
    <lineage>
        <taxon>Bacteria</taxon>
        <taxon>Thermotogati</taxon>
        <taxon>Thermotogota</taxon>
        <taxon>Thermotogae</taxon>
        <taxon>Kosmotogales</taxon>
        <taxon>Kosmotogaceae</taxon>
        <taxon>Kosmotoga</taxon>
    </lineage>
</organism>
<feature type="transmembrane region" description="Helical" evidence="1">
    <location>
        <begin position="75"/>
        <end position="97"/>
    </location>
</feature>
<evidence type="ECO:0000256" key="1">
    <source>
        <dbReference type="SAM" id="Phobius"/>
    </source>
</evidence>
<protein>
    <submittedName>
        <fullName evidence="2">Uncharacterized protein</fullName>
    </submittedName>
</protein>
<keyword evidence="1" id="KW-0472">Membrane</keyword>
<keyword evidence="1" id="KW-0812">Transmembrane</keyword>
<feature type="transmembrane region" description="Helical" evidence="1">
    <location>
        <begin position="191"/>
        <end position="215"/>
    </location>
</feature>
<accession>A0A7C5HYH7</accession>
<feature type="transmembrane region" description="Helical" evidence="1">
    <location>
        <begin position="306"/>
        <end position="323"/>
    </location>
</feature>
<feature type="transmembrane region" description="Helical" evidence="1">
    <location>
        <begin position="150"/>
        <end position="179"/>
    </location>
</feature>
<feature type="transmembrane region" description="Helical" evidence="1">
    <location>
        <begin position="370"/>
        <end position="395"/>
    </location>
</feature>
<feature type="transmembrane region" description="Helical" evidence="1">
    <location>
        <begin position="445"/>
        <end position="468"/>
    </location>
</feature>
<sequence>MKTLLILLKYRLKNTSFSRKTRSRFYIPGLQFLILLLVFGSLIFPGAYRTFSELKQYEESLNLSIVNGLSISESYFSFITLVMLVLGFLNFLPYLVYSLSDYEELNFLLQLPVKKGTIFVYKAFDAFAGTFMSFAIYIPIAFAFGLSRSLFYAFLTLLAAFTGYFLMLTLALFVSSLLFNHISRNIAKRLGGVLILVNAVVFLLLFSVVASNGSFEAGKILEISSSMAKRYLPSYWVAKAATGGGLEWLLLLFFGMWFFRMAYRFASKALFEPVESETSIIAFNENKRVNLIKKEILLLARTEQSFFFFFYPLIFSIIMIFTTREMYSSTLVMVMISSFYASQMMVISMSSEFLSWPLPAYLPLKLETAILAKTILITMIYTTLFVVSILINVMYLDMNPLLLLSFPGAFMTFFISALLGVKFYLSSGAYKSGVHRRRLGLGSTLILEILTFVAAVGNIMVLMAFLYVRAMQKVNILLFDLLFSGTTGILLGLGIPIFASVVMTVYSMKALKKQLRLIKEGK</sequence>
<feature type="transmembrane region" description="Helical" evidence="1">
    <location>
        <begin position="329"/>
        <end position="349"/>
    </location>
</feature>
<comment type="caution">
    <text evidence="2">The sequence shown here is derived from an EMBL/GenBank/DDBJ whole genome shotgun (WGS) entry which is preliminary data.</text>
</comment>
<gene>
    <name evidence="2" type="ORF">ENL26_01905</name>
</gene>
<dbReference type="EMBL" id="DRTH01000111">
    <property type="protein sequence ID" value="HHF08512.1"/>
    <property type="molecule type" value="Genomic_DNA"/>
</dbReference>
<proteinExistence type="predicted"/>
<feature type="transmembrane region" description="Helical" evidence="1">
    <location>
        <begin position="235"/>
        <end position="259"/>
    </location>
</feature>
<feature type="transmembrane region" description="Helical" evidence="1">
    <location>
        <begin position="488"/>
        <end position="506"/>
    </location>
</feature>
<feature type="transmembrane region" description="Helical" evidence="1">
    <location>
        <begin position="401"/>
        <end position="425"/>
    </location>
</feature>